<dbReference type="InterPro" id="IPR011701">
    <property type="entry name" value="MFS"/>
</dbReference>
<feature type="transmembrane region" description="Helical" evidence="6">
    <location>
        <begin position="290"/>
        <end position="308"/>
    </location>
</feature>
<reference evidence="8" key="1">
    <citation type="submission" date="2022-07" db="EMBL/GenBank/DDBJ databases">
        <title>Phylogenomic reconstructions and comparative analyses of Kickxellomycotina fungi.</title>
        <authorList>
            <person name="Reynolds N.K."/>
            <person name="Stajich J.E."/>
            <person name="Barry K."/>
            <person name="Grigoriev I.V."/>
            <person name="Crous P."/>
            <person name="Smith M.E."/>
        </authorList>
    </citation>
    <scope>NUCLEOTIDE SEQUENCE</scope>
    <source>
        <strain evidence="8">NRRL 1566</strain>
    </source>
</reference>
<gene>
    <name evidence="8" type="ORF">IWW36_001053</name>
</gene>
<evidence type="ECO:0000256" key="5">
    <source>
        <dbReference type="ARBA" id="ARBA00023136"/>
    </source>
</evidence>
<dbReference type="PROSITE" id="PS50850">
    <property type="entry name" value="MFS"/>
    <property type="match status" value="1"/>
</dbReference>
<name>A0A9W8IES0_9FUNG</name>
<feature type="transmembrane region" description="Helical" evidence="6">
    <location>
        <begin position="144"/>
        <end position="166"/>
    </location>
</feature>
<dbReference type="OrthoDB" id="2351791at2759"/>
<dbReference type="GO" id="GO:0005886">
    <property type="term" value="C:plasma membrane"/>
    <property type="evidence" value="ECO:0007669"/>
    <property type="project" value="TreeGrafter"/>
</dbReference>
<feature type="transmembrane region" description="Helical" evidence="6">
    <location>
        <begin position="114"/>
        <end position="138"/>
    </location>
</feature>
<dbReference type="GO" id="GO:0012505">
    <property type="term" value="C:endomembrane system"/>
    <property type="evidence" value="ECO:0007669"/>
    <property type="project" value="UniProtKB-SubCell"/>
</dbReference>
<dbReference type="Pfam" id="PF07690">
    <property type="entry name" value="MFS_1"/>
    <property type="match status" value="1"/>
</dbReference>
<feature type="transmembrane region" description="Helical" evidence="6">
    <location>
        <begin position="250"/>
        <end position="270"/>
    </location>
</feature>
<dbReference type="PANTHER" id="PTHR23501:SF191">
    <property type="entry name" value="VACUOLAR BASIC AMINO ACID TRANSPORTER 4"/>
    <property type="match status" value="1"/>
</dbReference>
<organism evidence="8 9">
    <name type="scientific">Coemansia brasiliensis</name>
    <dbReference type="NCBI Taxonomy" id="2650707"/>
    <lineage>
        <taxon>Eukaryota</taxon>
        <taxon>Fungi</taxon>
        <taxon>Fungi incertae sedis</taxon>
        <taxon>Zoopagomycota</taxon>
        <taxon>Kickxellomycotina</taxon>
        <taxon>Kickxellomycetes</taxon>
        <taxon>Kickxellales</taxon>
        <taxon>Kickxellaceae</taxon>
        <taxon>Coemansia</taxon>
    </lineage>
</organism>
<feature type="transmembrane region" description="Helical" evidence="6">
    <location>
        <begin position="315"/>
        <end position="333"/>
    </location>
</feature>
<dbReference type="SUPFAM" id="SSF103473">
    <property type="entry name" value="MFS general substrate transporter"/>
    <property type="match status" value="2"/>
</dbReference>
<feature type="domain" description="Major facilitator superfamily (MFS) profile" evidence="7">
    <location>
        <begin position="1"/>
        <end position="481"/>
    </location>
</feature>
<dbReference type="InterPro" id="IPR036259">
    <property type="entry name" value="MFS_trans_sf"/>
</dbReference>
<feature type="transmembrane region" description="Helical" evidence="6">
    <location>
        <begin position="81"/>
        <end position="102"/>
    </location>
</feature>
<sequence>MSALDTTIVATTYIPIGNALNSLDIAEWIITSYLISVTAFQPLYGAISDLLGRIETLIFAVLVFLLGSIICAVSTSMPMLIASRAVQGIGGAGLMSMALIIVADIINERERSKYVGVFSGTYGIAAAIGPVIGGAIVQNAKWQVVFWINIPFCVIALIMIVPLLCIPRPQGTLVEKLKRIDFIGALLCIAGIVSLLLGLSWGGREYSWSSVQVICTLVFGLLGMALFAWYESKLPLVPIVPIHLFKIRNVACASGSSLLFGFAVNGAFMFIPQWAQIVKQASPVVSGAYLAPYCVGMIISSTICGVLVSRTGRCYEFIIGGAATMLLGNGLLIMLGSGNNELGKVIGFLLICGLGMGACVFTINLIGQASVSGKHMAVATSTFLFFRSLGMVLSVSVLSNIIQNVLRDRISDFAKDFPMFVGDIGDILKDHALLYGEQVPQLFIDDFISAYSQALRSAFIALTAFTGLFFAVSFGFKHAELHTVLKI</sequence>
<evidence type="ECO:0000256" key="4">
    <source>
        <dbReference type="ARBA" id="ARBA00022989"/>
    </source>
</evidence>
<keyword evidence="3 6" id="KW-0812">Transmembrane</keyword>
<proteinExistence type="predicted"/>
<dbReference type="Gene3D" id="1.20.1720.10">
    <property type="entry name" value="Multidrug resistance protein D"/>
    <property type="match status" value="1"/>
</dbReference>
<accession>A0A9W8IES0</accession>
<comment type="subcellular location">
    <subcellularLocation>
        <location evidence="1">Endomembrane system</location>
        <topology evidence="1">Multi-pass membrane protein</topology>
    </subcellularLocation>
</comment>
<keyword evidence="4 6" id="KW-1133">Transmembrane helix</keyword>
<keyword evidence="5 6" id="KW-0472">Membrane</keyword>
<feature type="transmembrane region" description="Helical" evidence="6">
    <location>
        <begin position="25"/>
        <end position="44"/>
    </location>
</feature>
<dbReference type="InterPro" id="IPR020846">
    <property type="entry name" value="MFS_dom"/>
</dbReference>
<dbReference type="GO" id="GO:0022857">
    <property type="term" value="F:transmembrane transporter activity"/>
    <property type="evidence" value="ECO:0007669"/>
    <property type="project" value="InterPro"/>
</dbReference>
<feature type="transmembrane region" description="Helical" evidence="6">
    <location>
        <begin position="457"/>
        <end position="476"/>
    </location>
</feature>
<keyword evidence="9" id="KW-1185">Reference proteome</keyword>
<dbReference type="Gene3D" id="1.20.1250.20">
    <property type="entry name" value="MFS general substrate transporter like domains"/>
    <property type="match status" value="1"/>
</dbReference>
<dbReference type="CDD" id="cd17502">
    <property type="entry name" value="MFS_Azr1_MDR_like"/>
    <property type="match status" value="1"/>
</dbReference>
<evidence type="ECO:0000256" key="6">
    <source>
        <dbReference type="SAM" id="Phobius"/>
    </source>
</evidence>
<evidence type="ECO:0000313" key="8">
    <source>
        <dbReference type="EMBL" id="KAJ2851569.1"/>
    </source>
</evidence>
<dbReference type="Proteomes" id="UP001139887">
    <property type="component" value="Unassembled WGS sequence"/>
</dbReference>
<dbReference type="PANTHER" id="PTHR23501">
    <property type="entry name" value="MAJOR FACILITATOR SUPERFAMILY"/>
    <property type="match status" value="1"/>
</dbReference>
<feature type="transmembrane region" description="Helical" evidence="6">
    <location>
        <begin position="208"/>
        <end position="230"/>
    </location>
</feature>
<feature type="transmembrane region" description="Helical" evidence="6">
    <location>
        <begin position="378"/>
        <end position="402"/>
    </location>
</feature>
<protein>
    <recommendedName>
        <fullName evidence="7">Major facilitator superfamily (MFS) profile domain-containing protein</fullName>
    </recommendedName>
</protein>
<evidence type="ECO:0000256" key="1">
    <source>
        <dbReference type="ARBA" id="ARBA00004127"/>
    </source>
</evidence>
<feature type="transmembrane region" description="Helical" evidence="6">
    <location>
        <begin position="182"/>
        <end position="202"/>
    </location>
</feature>
<evidence type="ECO:0000256" key="3">
    <source>
        <dbReference type="ARBA" id="ARBA00022692"/>
    </source>
</evidence>
<dbReference type="EMBL" id="JANBUW010000011">
    <property type="protein sequence ID" value="KAJ2851569.1"/>
    <property type="molecule type" value="Genomic_DNA"/>
</dbReference>
<feature type="transmembrane region" description="Helical" evidence="6">
    <location>
        <begin position="345"/>
        <end position="366"/>
    </location>
</feature>
<evidence type="ECO:0000256" key="2">
    <source>
        <dbReference type="ARBA" id="ARBA00022448"/>
    </source>
</evidence>
<evidence type="ECO:0000259" key="7">
    <source>
        <dbReference type="PROSITE" id="PS50850"/>
    </source>
</evidence>
<feature type="transmembrane region" description="Helical" evidence="6">
    <location>
        <begin position="56"/>
        <end position="75"/>
    </location>
</feature>
<dbReference type="AlphaFoldDB" id="A0A9W8IES0"/>
<comment type="caution">
    <text evidence="8">The sequence shown here is derived from an EMBL/GenBank/DDBJ whole genome shotgun (WGS) entry which is preliminary data.</text>
</comment>
<keyword evidence="2" id="KW-0813">Transport</keyword>
<evidence type="ECO:0000313" key="9">
    <source>
        <dbReference type="Proteomes" id="UP001139887"/>
    </source>
</evidence>